<feature type="region of interest" description="Disordered" evidence="1">
    <location>
        <begin position="154"/>
        <end position="204"/>
    </location>
</feature>
<comment type="caution">
    <text evidence="2">The sequence shown here is derived from an EMBL/GenBank/DDBJ whole genome shotgun (WGS) entry which is preliminary data.</text>
</comment>
<evidence type="ECO:0000256" key="1">
    <source>
        <dbReference type="SAM" id="MobiDB-lite"/>
    </source>
</evidence>
<feature type="compositionally biased region" description="Polar residues" evidence="1">
    <location>
        <begin position="187"/>
        <end position="204"/>
    </location>
</feature>
<feature type="compositionally biased region" description="Basic and acidic residues" evidence="1">
    <location>
        <begin position="348"/>
        <end position="366"/>
    </location>
</feature>
<gene>
    <name evidence="2" type="ORF">ECRASSUSDP1_LOCUS2086</name>
</gene>
<sequence length="366" mass="42508">MSIWRIRLGVRENRRRKIKIWDFRPPSGFGKNLDFKHETETCRVEDVEKSFKLLKQDVDMKMKKIEETLEGFNLAENHIKVLADTNKFKVKIEEKLNSWKSKIEGKIDIILKSDYSICLDQKPTTPTNPHNPSKAPISSSFRSDLEMLKMVTKDKTPPLKDPHTKPHTTIEQNPSLTYSPYPLSNRIPPQTSSQYLITSSSNPSHYESYAHNKYLSSRDRDSLSQDHRGTLDLDRPSGQAMGELGYDLSESRSKECQSFRTISSKHGDYEVIKDKFERKFSYQHENNGLKSQYQDYKKFQPKNSKKNEKTAPKFESNTLYSKYKKTLSFTIQEQAKKKSFCEASSRGSQKDPKILDNKENFKPNLA</sequence>
<name>A0AAD1X7Q5_EUPCR</name>
<protein>
    <submittedName>
        <fullName evidence="2">Uncharacterized protein</fullName>
    </submittedName>
</protein>
<proteinExistence type="predicted"/>
<keyword evidence="3" id="KW-1185">Reference proteome</keyword>
<feature type="compositionally biased region" description="Basic and acidic residues" evidence="1">
    <location>
        <begin position="216"/>
        <end position="235"/>
    </location>
</feature>
<organism evidence="2 3">
    <name type="scientific">Euplotes crassus</name>
    <dbReference type="NCBI Taxonomy" id="5936"/>
    <lineage>
        <taxon>Eukaryota</taxon>
        <taxon>Sar</taxon>
        <taxon>Alveolata</taxon>
        <taxon>Ciliophora</taxon>
        <taxon>Intramacronucleata</taxon>
        <taxon>Spirotrichea</taxon>
        <taxon>Hypotrichia</taxon>
        <taxon>Euplotida</taxon>
        <taxon>Euplotidae</taxon>
        <taxon>Moneuplotes</taxon>
    </lineage>
</organism>
<feature type="compositionally biased region" description="Basic and acidic residues" evidence="1">
    <location>
        <begin position="154"/>
        <end position="164"/>
    </location>
</feature>
<accession>A0AAD1X7Q5</accession>
<feature type="region of interest" description="Disordered" evidence="1">
    <location>
        <begin position="216"/>
        <end position="240"/>
    </location>
</feature>
<reference evidence="2" key="1">
    <citation type="submission" date="2023-07" db="EMBL/GenBank/DDBJ databases">
        <authorList>
            <consortium name="AG Swart"/>
            <person name="Singh M."/>
            <person name="Singh A."/>
            <person name="Seah K."/>
            <person name="Emmerich C."/>
        </authorList>
    </citation>
    <scope>NUCLEOTIDE SEQUENCE</scope>
    <source>
        <strain evidence="2">DP1</strain>
    </source>
</reference>
<evidence type="ECO:0000313" key="2">
    <source>
        <dbReference type="EMBL" id="CAI2360781.1"/>
    </source>
</evidence>
<dbReference type="EMBL" id="CAMPGE010001978">
    <property type="protein sequence ID" value="CAI2360781.1"/>
    <property type="molecule type" value="Genomic_DNA"/>
</dbReference>
<dbReference type="Proteomes" id="UP001295684">
    <property type="component" value="Unassembled WGS sequence"/>
</dbReference>
<dbReference type="AlphaFoldDB" id="A0AAD1X7Q5"/>
<feature type="region of interest" description="Disordered" evidence="1">
    <location>
        <begin position="338"/>
        <end position="366"/>
    </location>
</feature>
<evidence type="ECO:0000313" key="3">
    <source>
        <dbReference type="Proteomes" id="UP001295684"/>
    </source>
</evidence>
<feature type="compositionally biased region" description="Polar residues" evidence="1">
    <location>
        <begin position="167"/>
        <end position="178"/>
    </location>
</feature>